<evidence type="ECO:0000313" key="3">
    <source>
        <dbReference type="Proteomes" id="UP000327013"/>
    </source>
</evidence>
<dbReference type="InterPro" id="IPR003676">
    <property type="entry name" value="SAUR_fam"/>
</dbReference>
<organism evidence="2 3">
    <name type="scientific">Carpinus fangiana</name>
    <dbReference type="NCBI Taxonomy" id="176857"/>
    <lineage>
        <taxon>Eukaryota</taxon>
        <taxon>Viridiplantae</taxon>
        <taxon>Streptophyta</taxon>
        <taxon>Embryophyta</taxon>
        <taxon>Tracheophyta</taxon>
        <taxon>Spermatophyta</taxon>
        <taxon>Magnoliopsida</taxon>
        <taxon>eudicotyledons</taxon>
        <taxon>Gunneridae</taxon>
        <taxon>Pentapetalae</taxon>
        <taxon>rosids</taxon>
        <taxon>fabids</taxon>
        <taxon>Fagales</taxon>
        <taxon>Betulaceae</taxon>
        <taxon>Carpinus</taxon>
    </lineage>
</organism>
<dbReference type="AlphaFoldDB" id="A0A5N6QNB3"/>
<protein>
    <submittedName>
        <fullName evidence="2">Uncharacterized protein</fullName>
    </submittedName>
</protein>
<dbReference type="GO" id="GO:0009733">
    <property type="term" value="P:response to auxin"/>
    <property type="evidence" value="ECO:0007669"/>
    <property type="project" value="InterPro"/>
</dbReference>
<reference evidence="2 3" key="1">
    <citation type="submission" date="2019-06" db="EMBL/GenBank/DDBJ databases">
        <title>A chromosomal-level reference genome of Carpinus fangiana (Coryloideae, Betulaceae).</title>
        <authorList>
            <person name="Yang X."/>
            <person name="Wang Z."/>
            <person name="Zhang L."/>
            <person name="Hao G."/>
            <person name="Liu J."/>
            <person name="Yang Y."/>
        </authorList>
    </citation>
    <scope>NUCLEOTIDE SEQUENCE [LARGE SCALE GENOMIC DNA]</scope>
    <source>
        <strain evidence="2">Cfa_2016G</strain>
        <tissue evidence="2">Leaf</tissue>
    </source>
</reference>
<comment type="similarity">
    <text evidence="1">Belongs to the ARG7 family.</text>
</comment>
<gene>
    <name evidence="2" type="ORF">FH972_005127</name>
</gene>
<dbReference type="PANTHER" id="PTHR31929">
    <property type="entry name" value="SAUR-LIKE AUXIN-RESPONSIVE PROTEIN FAMILY-RELATED"/>
    <property type="match status" value="1"/>
</dbReference>
<dbReference type="Pfam" id="PF02519">
    <property type="entry name" value="Auxin_inducible"/>
    <property type="match status" value="1"/>
</dbReference>
<dbReference type="EMBL" id="CM017322">
    <property type="protein sequence ID" value="KAE8008635.1"/>
    <property type="molecule type" value="Genomic_DNA"/>
</dbReference>
<dbReference type="OrthoDB" id="625231at2759"/>
<evidence type="ECO:0000256" key="1">
    <source>
        <dbReference type="ARBA" id="ARBA00006974"/>
    </source>
</evidence>
<name>A0A5N6QNB3_9ROSI</name>
<dbReference type="Proteomes" id="UP000327013">
    <property type="component" value="Chromosome 2"/>
</dbReference>
<proteinExistence type="inferred from homology"/>
<accession>A0A5N6QNB3</accession>
<evidence type="ECO:0000313" key="2">
    <source>
        <dbReference type="EMBL" id="KAE8008635.1"/>
    </source>
</evidence>
<sequence>MAIRLPGITNAKNILRRSNPFAKKAALAFMDVPKGHLAVYVGESQKKRFVVPVSLLNQPSFQELLGKAEEEFGFDHPMGGLTIPCSEDIFIHLTSRLHQLL</sequence>
<keyword evidence="3" id="KW-1185">Reference proteome</keyword>